<keyword evidence="1" id="KW-0175">Coiled coil</keyword>
<feature type="coiled-coil region" evidence="1">
    <location>
        <begin position="76"/>
        <end position="160"/>
    </location>
</feature>
<proteinExistence type="predicted"/>
<dbReference type="EMBL" id="DS545343">
    <property type="protein sequence ID" value="EDQ49823.1"/>
    <property type="molecule type" value="Genomic_DNA"/>
</dbReference>
<protein>
    <submittedName>
        <fullName evidence="2">Predicted protein</fullName>
    </submittedName>
</protein>
<sequence length="190" mass="22440">MTIPILVPRESNQLRFQRGLQLTVSKLEDEGSLKRQVEASKKTILEQNYKIKKQEQVIKVESESKIEVKLELDEKVENWSKEKQRIQHILKNQRQELLQTRKLYRLEQEKMNAQLMMEREKKEALELEKKQFGDKYRNNTDELQAEIVVLKEIVTKLESDLVSIGLLQIFASTGVELEIWKKNCKSNSNN</sequence>
<dbReference type="AlphaFoldDB" id="A9U3C8"/>
<name>A9U3C8_PHYPA</name>
<gene>
    <name evidence="2" type="ORF">PHYPADRAFT_101255</name>
</gene>
<organism>
    <name type="scientific">Physcomitrium patens</name>
    <name type="common">Spreading-leaved earth moss</name>
    <name type="synonym">Physcomitrella patens</name>
    <dbReference type="NCBI Taxonomy" id="3218"/>
    <lineage>
        <taxon>Eukaryota</taxon>
        <taxon>Viridiplantae</taxon>
        <taxon>Streptophyta</taxon>
        <taxon>Embryophyta</taxon>
        <taxon>Bryophyta</taxon>
        <taxon>Bryophytina</taxon>
        <taxon>Bryopsida</taxon>
        <taxon>Funariidae</taxon>
        <taxon>Funariales</taxon>
        <taxon>Funariaceae</taxon>
        <taxon>Physcomitrium</taxon>
    </lineage>
</organism>
<reference evidence="2" key="1">
    <citation type="journal article" date="2008" name="Science">
        <title>The Physcomitrella genome reveals evolutionary insights into the conquest of land by plants.</title>
        <authorList>
            <person name="Rensing S."/>
            <person name="Lang D."/>
            <person name="Zimmer A."/>
            <person name="Terry A."/>
            <person name="Salamov A."/>
            <person name="Shapiro H."/>
            <person name="Nishiyama T."/>
            <person name="Perroud P.-F."/>
            <person name="Lindquist E."/>
            <person name="Kamisugi Y."/>
            <person name="Tanahashi T."/>
            <person name="Sakakibara K."/>
            <person name="Fujita T."/>
            <person name="Oishi K."/>
            <person name="Shin-I T."/>
            <person name="Kuroki Y."/>
            <person name="Toyoda A."/>
            <person name="Suzuki Y."/>
            <person name="Hashimoto A."/>
            <person name="Yamaguchi K."/>
            <person name="Sugano A."/>
            <person name="Kohara Y."/>
            <person name="Fujiyama A."/>
            <person name="Anterola A."/>
            <person name="Aoki S."/>
            <person name="Ashton N."/>
            <person name="Barbazuk W.B."/>
            <person name="Barker E."/>
            <person name="Bennetzen J."/>
            <person name="Bezanilla M."/>
            <person name="Blankenship R."/>
            <person name="Cho S.H."/>
            <person name="Dutcher S."/>
            <person name="Estelle M."/>
            <person name="Fawcett J.A."/>
            <person name="Gundlach H."/>
            <person name="Hanada K."/>
            <person name="Heyl A."/>
            <person name="Hicks K.A."/>
            <person name="Hugh J."/>
            <person name="Lohr M."/>
            <person name="Mayer K."/>
            <person name="Melkozernov A."/>
            <person name="Murata T."/>
            <person name="Nelson D."/>
            <person name="Pils B."/>
            <person name="Prigge M."/>
            <person name="Reiss B."/>
            <person name="Renner T."/>
            <person name="Rombauts S."/>
            <person name="Rushton P."/>
            <person name="Sanderfoot A."/>
            <person name="Schween G."/>
            <person name="Shiu S.-H."/>
            <person name="Stueber K."/>
            <person name="Theodoulou F.L."/>
            <person name="Tu H."/>
            <person name="Van de Peer Y."/>
            <person name="Verrier P.J."/>
            <person name="Waters E."/>
            <person name="Wood A."/>
            <person name="Yang L."/>
            <person name="Cove D."/>
            <person name="Cuming A."/>
            <person name="Hasebe M."/>
            <person name="Lucas S."/>
            <person name="Mishler D.B."/>
            <person name="Reski R."/>
            <person name="Grigoriev I."/>
            <person name="Quatrano R.S."/>
            <person name="Boore J.L."/>
        </authorList>
    </citation>
    <scope>NUCLEOTIDE SEQUENCE [LARGE SCALE GENOMIC DNA]</scope>
</reference>
<evidence type="ECO:0000256" key="1">
    <source>
        <dbReference type="SAM" id="Coils"/>
    </source>
</evidence>
<evidence type="ECO:0000313" key="2">
    <source>
        <dbReference type="EMBL" id="EDQ49823.1"/>
    </source>
</evidence>
<accession>A9U3C8</accession>